<comment type="caution">
    <text evidence="2">The sequence shown here is derived from an EMBL/GenBank/DDBJ whole genome shotgun (WGS) entry which is preliminary data.</text>
</comment>
<organism evidence="2 3">
    <name type="scientific">Glarea lozoyensis (strain ATCC 74030 / MF5533)</name>
    <dbReference type="NCBI Taxonomy" id="1104152"/>
    <lineage>
        <taxon>Eukaryota</taxon>
        <taxon>Fungi</taxon>
        <taxon>Dikarya</taxon>
        <taxon>Ascomycota</taxon>
        <taxon>Pezizomycotina</taxon>
        <taxon>Leotiomycetes</taxon>
        <taxon>Helotiales</taxon>
        <taxon>Helotiaceae</taxon>
        <taxon>Glarea</taxon>
    </lineage>
</organism>
<dbReference type="AlphaFoldDB" id="H0EGA3"/>
<dbReference type="EMBL" id="AGUE01000023">
    <property type="protein sequence ID" value="EHL02438.1"/>
    <property type="molecule type" value="Genomic_DNA"/>
</dbReference>
<dbReference type="Proteomes" id="UP000005446">
    <property type="component" value="Unassembled WGS sequence"/>
</dbReference>
<dbReference type="OrthoDB" id="3439512at2759"/>
<keyword evidence="3" id="KW-1185">Reference proteome</keyword>
<gene>
    <name evidence="2" type="ORF">M7I_1515</name>
</gene>
<dbReference type="HOGENOM" id="CLU_969952_0_0_1"/>
<protein>
    <submittedName>
        <fullName evidence="2">Uncharacterized protein</fullName>
    </submittedName>
</protein>
<reference evidence="2 3" key="1">
    <citation type="journal article" date="2012" name="Eukaryot. Cell">
        <title>Genome sequence of the fungus Glarea lozoyensis: the first genome sequence of a species from the Helotiaceae family.</title>
        <authorList>
            <person name="Youssar L."/>
            <person name="Gruening B.A."/>
            <person name="Erxleben A."/>
            <person name="Guenther S."/>
            <person name="Huettel W."/>
        </authorList>
    </citation>
    <scope>NUCLEOTIDE SEQUENCE [LARGE SCALE GENOMIC DNA]</scope>
    <source>
        <strain evidence="3">ATCC 74030 / MF5533</strain>
    </source>
</reference>
<accession>H0EGA3</accession>
<evidence type="ECO:0000313" key="3">
    <source>
        <dbReference type="Proteomes" id="UP000005446"/>
    </source>
</evidence>
<proteinExistence type="predicted"/>
<name>H0EGA3_GLAL7</name>
<evidence type="ECO:0000313" key="2">
    <source>
        <dbReference type="EMBL" id="EHL02438.1"/>
    </source>
</evidence>
<feature type="region of interest" description="Disordered" evidence="1">
    <location>
        <begin position="1"/>
        <end position="64"/>
    </location>
</feature>
<feature type="compositionally biased region" description="Polar residues" evidence="1">
    <location>
        <begin position="18"/>
        <end position="28"/>
    </location>
</feature>
<evidence type="ECO:0000256" key="1">
    <source>
        <dbReference type="SAM" id="MobiDB-lite"/>
    </source>
</evidence>
<sequence>MQALQGLIREEEEKNGIYGQQNQRQNHTSESDSESDSDDEPSIDASEFSDEYVAENGDNKPMVSSKIQRLPEYLERYNQATNHDDDTASFSKHQYPIEILSMNEKYVWRFKSLNENVVYVGSTSEESIHLAILKLDNLAKYARMFETTLIDDLDKLYDIHNSEHNLEKFITVRCAIHNSEQGSFAAVKNKVTIVNKEPNFGETRICWEGFSCASKESPNSLRHFEDIERAIAALQRGNKVPPTTKVEQVEFVDSTKVKTIENWKKKAQKEADGKQSSTRILGHLYGI</sequence>
<dbReference type="InParanoid" id="H0EGA3"/>
<feature type="compositionally biased region" description="Acidic residues" evidence="1">
    <location>
        <begin position="31"/>
        <end position="53"/>
    </location>
</feature>